<feature type="chain" id="PRO_5036383883" evidence="1">
    <location>
        <begin position="21"/>
        <end position="420"/>
    </location>
</feature>
<keyword evidence="1" id="KW-0732">Signal</keyword>
<gene>
    <name evidence="2" type="ORF">GMBLW1_13600</name>
</gene>
<organism evidence="2">
    <name type="scientific">Tuwongella immobilis</name>
    <dbReference type="NCBI Taxonomy" id="692036"/>
    <lineage>
        <taxon>Bacteria</taxon>
        <taxon>Pseudomonadati</taxon>
        <taxon>Planctomycetota</taxon>
        <taxon>Planctomycetia</taxon>
        <taxon>Gemmatales</taxon>
        <taxon>Gemmataceae</taxon>
        <taxon>Tuwongella</taxon>
    </lineage>
</organism>
<dbReference type="RefSeq" id="WP_162657759.1">
    <property type="nucleotide sequence ID" value="NZ_LR593887.1"/>
</dbReference>
<accession>A0A6C2YLY8</accession>
<name>A0A6C2YLY8_9BACT</name>
<dbReference type="InParanoid" id="A0A6C2YLY8"/>
<protein>
    <submittedName>
        <fullName evidence="2">Uncharacterized protein</fullName>
    </submittedName>
</protein>
<evidence type="ECO:0000256" key="1">
    <source>
        <dbReference type="SAM" id="SignalP"/>
    </source>
</evidence>
<reference evidence="2" key="1">
    <citation type="submission" date="2019-04" db="EMBL/GenBank/DDBJ databases">
        <authorList>
            <consortium name="Science for Life Laboratories"/>
        </authorList>
    </citation>
    <scope>NUCLEOTIDE SEQUENCE</scope>
    <source>
        <strain evidence="2">MBLW1</strain>
    </source>
</reference>
<dbReference type="SUPFAM" id="SSF63829">
    <property type="entry name" value="Calcium-dependent phosphotriesterase"/>
    <property type="match status" value="1"/>
</dbReference>
<dbReference type="EMBL" id="LR593887">
    <property type="protein sequence ID" value="VTS01888.1"/>
    <property type="molecule type" value="Genomic_DNA"/>
</dbReference>
<evidence type="ECO:0000313" key="2">
    <source>
        <dbReference type="EMBL" id="VIP02600.1"/>
    </source>
</evidence>
<dbReference type="EMBL" id="LR586016">
    <property type="protein sequence ID" value="VIP02600.1"/>
    <property type="molecule type" value="Genomic_DNA"/>
</dbReference>
<dbReference type="KEGG" id="tim:GMBLW1_13600"/>
<dbReference type="AlphaFoldDB" id="A0A6C2YLY8"/>
<keyword evidence="3" id="KW-1185">Reference proteome</keyword>
<proteinExistence type="predicted"/>
<evidence type="ECO:0000313" key="3">
    <source>
        <dbReference type="Proteomes" id="UP000464378"/>
    </source>
</evidence>
<feature type="signal peptide" evidence="1">
    <location>
        <begin position="1"/>
        <end position="20"/>
    </location>
</feature>
<sequence length="420" mass="46434">MNKWLAVTLCYVMISAPLLADPPKWLLGTAVKLPSETTNQESGYFSIIEGKNQKLYIGSAKYGVNGFLLEYDPKSNRTRVVMDVMQTIGSTATGFAAQAKIHTRNNVGESGVIYVGSKQGYPEKGESKDAYLGGYVLTHDPATGKNLHYGIPKPKHGVISVMPDESRGVVYLSTCSDDRPIDHTHFMMLNLKTKQVRDFGDMEQAYAFIVLDHQGRAYHPIRGGTIARYDPNTDQLERLTVTLDGKPLPDSWTKDHAILNWDTTRDRKTLYSVEMVTNELVKFDLTQSGKVLNGTRVGPILSQAKRIDCRCMCVGPTGTVWMAVTEQGLPRGPQLHLVSYRPGDSAPIHHGPVGVKNPDFTTFVNADGSAKPWHHTMRKEPDGILTPWQPLGICEGSDGVVNIITIAPFTLMRIEGVRRP</sequence>
<dbReference type="Proteomes" id="UP000464378">
    <property type="component" value="Chromosome"/>
</dbReference>